<reference evidence="2" key="1">
    <citation type="journal article" date="2014" name="Int. J. Syst. Evol. Microbiol.">
        <title>Complete genome sequence of Corynebacterium casei LMG S-19264T (=DSM 44701T), isolated from a smear-ripened cheese.</title>
        <authorList>
            <consortium name="US DOE Joint Genome Institute (JGI-PGF)"/>
            <person name="Walter F."/>
            <person name="Albersmeier A."/>
            <person name="Kalinowski J."/>
            <person name="Ruckert C."/>
        </authorList>
    </citation>
    <scope>NUCLEOTIDE SEQUENCE</scope>
    <source>
        <strain evidence="2">CGMCC 1.12214</strain>
    </source>
</reference>
<protein>
    <recommendedName>
        <fullName evidence="4">Flp pilus assembly protein TadG</fullName>
    </recommendedName>
</protein>
<dbReference type="RefSeq" id="WP_188519385.1">
    <property type="nucleotide sequence ID" value="NZ_BMES01000002.1"/>
</dbReference>
<dbReference type="SUPFAM" id="SSF53300">
    <property type="entry name" value="vWA-like"/>
    <property type="match status" value="1"/>
</dbReference>
<dbReference type="Gene3D" id="3.40.50.410">
    <property type="entry name" value="von Willebrand factor, type A domain"/>
    <property type="match status" value="1"/>
</dbReference>
<keyword evidence="3" id="KW-1185">Reference proteome</keyword>
<evidence type="ECO:0008006" key="4">
    <source>
        <dbReference type="Google" id="ProtNLM"/>
    </source>
</evidence>
<proteinExistence type="predicted"/>
<dbReference type="EMBL" id="BMES01000002">
    <property type="protein sequence ID" value="GGH29527.1"/>
    <property type="molecule type" value="Genomic_DNA"/>
</dbReference>
<evidence type="ECO:0000313" key="2">
    <source>
        <dbReference type="EMBL" id="GGH29527.1"/>
    </source>
</evidence>
<evidence type="ECO:0000313" key="3">
    <source>
        <dbReference type="Proteomes" id="UP000603912"/>
    </source>
</evidence>
<evidence type="ECO:0000256" key="1">
    <source>
        <dbReference type="SAM" id="MobiDB-lite"/>
    </source>
</evidence>
<comment type="caution">
    <text evidence="2">The sequence shown here is derived from an EMBL/GenBank/DDBJ whole genome shotgun (WGS) entry which is preliminary data.</text>
</comment>
<dbReference type="InterPro" id="IPR036465">
    <property type="entry name" value="vWFA_dom_sf"/>
</dbReference>
<feature type="region of interest" description="Disordered" evidence="1">
    <location>
        <begin position="261"/>
        <end position="320"/>
    </location>
</feature>
<reference evidence="2" key="2">
    <citation type="submission" date="2020-09" db="EMBL/GenBank/DDBJ databases">
        <authorList>
            <person name="Sun Q."/>
            <person name="Zhou Y."/>
        </authorList>
    </citation>
    <scope>NUCLEOTIDE SEQUENCE</scope>
    <source>
        <strain evidence="2">CGMCC 1.12214</strain>
    </source>
</reference>
<accession>A0A917MJJ0</accession>
<gene>
    <name evidence="2" type="ORF">GCM10007036_39510</name>
</gene>
<dbReference type="AlphaFoldDB" id="A0A917MJJ0"/>
<organism evidence="2 3">
    <name type="scientific">Alsobacter metallidurans</name>
    <dbReference type="NCBI Taxonomy" id="340221"/>
    <lineage>
        <taxon>Bacteria</taxon>
        <taxon>Pseudomonadati</taxon>
        <taxon>Pseudomonadota</taxon>
        <taxon>Alphaproteobacteria</taxon>
        <taxon>Hyphomicrobiales</taxon>
        <taxon>Alsobacteraceae</taxon>
        <taxon>Alsobacter</taxon>
    </lineage>
</organism>
<sequence>MPLLRRFARAEDGVLAPILAFALLPLAAIVGVAADYTALARLHDRLQLSTDASSLPLCKAPAALSPDQLRAIAQRILDTNMGVGAATADTPAVIAAPRSVSLTARADYKVLFSGLIGATTVPLSASSTCSANEQDFEVALVLDNTGSMANSSNGVTKIAALKQAATDFVTYLAGSTALSGHLRLSLVPFSAAVAVDPATPGLVNSIDMAGQSSLHWPNVSNAAASGFANRLDIFAKLSPKATDWAWAGCFESLPYPRNVRDGKPDAADPDSFLVPMFAPDEAGNGGSTSHTEKSSGKNQSTPNSYIDDATSATGCSTTPNDDATRMLRACKYAKPTNADSAGDRGPNWMCRSRPLTRLTADTNKIISEIAAMQANGNTNIHEGVVWGWRTLSPLSVFGDGAAYTKQANNKIMVLMTDGMNTWTANSGNSVLKSYYSAYGYFRNADGSTPNTRLPPANASPSTDATARAAMDALTREACQNVRAAGIKIYTVGFSIPTDPIDALGLQLLKDCAGVASQAFVATDSAALIAAFQAIGQGIGRLRLSK</sequence>
<dbReference type="Proteomes" id="UP000603912">
    <property type="component" value="Unassembled WGS sequence"/>
</dbReference>
<name>A0A917MJJ0_9HYPH</name>
<feature type="compositionally biased region" description="Polar residues" evidence="1">
    <location>
        <begin position="296"/>
        <end position="320"/>
    </location>
</feature>